<proteinExistence type="predicted"/>
<evidence type="ECO:0000313" key="2">
    <source>
        <dbReference type="Proteomes" id="UP000187203"/>
    </source>
</evidence>
<accession>A0A1R3G5D7</accession>
<dbReference type="Proteomes" id="UP000187203">
    <property type="component" value="Unassembled WGS sequence"/>
</dbReference>
<dbReference type="AlphaFoldDB" id="A0A1R3G5D7"/>
<protein>
    <submittedName>
        <fullName evidence="1">Uncharacterized protein</fullName>
    </submittedName>
</protein>
<organism evidence="1 2">
    <name type="scientific">Corchorus olitorius</name>
    <dbReference type="NCBI Taxonomy" id="93759"/>
    <lineage>
        <taxon>Eukaryota</taxon>
        <taxon>Viridiplantae</taxon>
        <taxon>Streptophyta</taxon>
        <taxon>Embryophyta</taxon>
        <taxon>Tracheophyta</taxon>
        <taxon>Spermatophyta</taxon>
        <taxon>Magnoliopsida</taxon>
        <taxon>eudicotyledons</taxon>
        <taxon>Gunneridae</taxon>
        <taxon>Pentapetalae</taxon>
        <taxon>rosids</taxon>
        <taxon>malvids</taxon>
        <taxon>Malvales</taxon>
        <taxon>Malvaceae</taxon>
        <taxon>Grewioideae</taxon>
        <taxon>Apeibeae</taxon>
        <taxon>Corchorus</taxon>
    </lineage>
</organism>
<sequence length="42" mass="4612">MVEPLSSTNSCPLNLGYFSGCWEDDNAELAFRLGYLTLALVT</sequence>
<keyword evidence="2" id="KW-1185">Reference proteome</keyword>
<name>A0A1R3G5D7_9ROSI</name>
<evidence type="ECO:0000313" key="1">
    <source>
        <dbReference type="EMBL" id="OMO53303.1"/>
    </source>
</evidence>
<comment type="caution">
    <text evidence="1">The sequence shown here is derived from an EMBL/GenBank/DDBJ whole genome shotgun (WGS) entry which is preliminary data.</text>
</comment>
<reference evidence="2" key="1">
    <citation type="submission" date="2013-09" db="EMBL/GenBank/DDBJ databases">
        <title>Corchorus olitorius genome sequencing.</title>
        <authorList>
            <person name="Alam M."/>
            <person name="Haque M.S."/>
            <person name="Islam M.S."/>
            <person name="Emdad E.M."/>
            <person name="Islam M.M."/>
            <person name="Ahmed B."/>
            <person name="Halim A."/>
            <person name="Hossen Q.M.M."/>
            <person name="Hossain M.Z."/>
            <person name="Ahmed R."/>
            <person name="Khan M.M."/>
            <person name="Islam R."/>
            <person name="Rashid M.M."/>
            <person name="Khan S.A."/>
            <person name="Rahman M.S."/>
            <person name="Alam M."/>
            <person name="Yahiya A.S."/>
            <person name="Khan M.S."/>
            <person name="Azam M.S."/>
            <person name="Haque T."/>
            <person name="Lashkar M.Z.H."/>
            <person name="Akhand A.I."/>
            <person name="Morshed G."/>
            <person name="Roy S."/>
            <person name="Uddin K.S."/>
            <person name="Rabeya T."/>
            <person name="Hossain A.S."/>
            <person name="Chowdhury A."/>
            <person name="Snigdha A.R."/>
            <person name="Mortoza M.S."/>
            <person name="Matin S.A."/>
            <person name="Hoque S.M.E."/>
            <person name="Islam M.K."/>
            <person name="Roy D.K."/>
            <person name="Haider R."/>
            <person name="Moosa M.M."/>
            <person name="Elias S.M."/>
            <person name="Hasan A.M."/>
            <person name="Jahan S."/>
            <person name="Shafiuddin M."/>
            <person name="Mahmood N."/>
            <person name="Shommy N.S."/>
        </authorList>
    </citation>
    <scope>NUCLEOTIDE SEQUENCE [LARGE SCALE GENOMIC DNA]</scope>
    <source>
        <strain evidence="2">cv. O-4</strain>
    </source>
</reference>
<gene>
    <name evidence="1" type="ORF">COLO4_36782</name>
</gene>
<dbReference type="EMBL" id="AWUE01023571">
    <property type="protein sequence ID" value="OMO53303.1"/>
    <property type="molecule type" value="Genomic_DNA"/>
</dbReference>